<reference evidence="1" key="1">
    <citation type="journal article" date="2014" name="Int. J. Syst. Evol. Microbiol.">
        <title>Complete genome sequence of Corynebacterium casei LMG S-19264T (=DSM 44701T), isolated from a smear-ripened cheese.</title>
        <authorList>
            <consortium name="US DOE Joint Genome Institute (JGI-PGF)"/>
            <person name="Walter F."/>
            <person name="Albersmeier A."/>
            <person name="Kalinowski J."/>
            <person name="Ruckert C."/>
        </authorList>
    </citation>
    <scope>NUCLEOTIDE SEQUENCE</scope>
    <source>
        <strain evidence="1">CCM 7684</strain>
    </source>
</reference>
<dbReference type="AlphaFoldDB" id="A0A8J2VLD7"/>
<dbReference type="Proteomes" id="UP000602745">
    <property type="component" value="Unassembled WGS sequence"/>
</dbReference>
<evidence type="ECO:0000313" key="2">
    <source>
        <dbReference type="Proteomes" id="UP000602745"/>
    </source>
</evidence>
<proteinExistence type="predicted"/>
<evidence type="ECO:0000313" key="1">
    <source>
        <dbReference type="EMBL" id="GGE36172.1"/>
    </source>
</evidence>
<keyword evidence="2" id="KW-1185">Reference proteome</keyword>
<comment type="caution">
    <text evidence="1">The sequence shown here is derived from an EMBL/GenBank/DDBJ whole genome shotgun (WGS) entry which is preliminary data.</text>
</comment>
<protein>
    <submittedName>
        <fullName evidence="1">Uncharacterized protein</fullName>
    </submittedName>
</protein>
<name>A0A8J2VLD7_9RHOB</name>
<organism evidence="1 2">
    <name type="scientific">Agaricicola taiwanensis</name>
    <dbReference type="NCBI Taxonomy" id="591372"/>
    <lineage>
        <taxon>Bacteria</taxon>
        <taxon>Pseudomonadati</taxon>
        <taxon>Pseudomonadota</taxon>
        <taxon>Alphaproteobacteria</taxon>
        <taxon>Rhodobacterales</taxon>
        <taxon>Paracoccaceae</taxon>
        <taxon>Agaricicola</taxon>
    </lineage>
</organism>
<reference evidence="1" key="2">
    <citation type="submission" date="2020-09" db="EMBL/GenBank/DDBJ databases">
        <authorList>
            <person name="Sun Q."/>
            <person name="Sedlacek I."/>
        </authorList>
    </citation>
    <scope>NUCLEOTIDE SEQUENCE</scope>
    <source>
        <strain evidence="1">CCM 7684</strain>
    </source>
</reference>
<sequence length="159" mass="17683">MGFVASYGPGDKVKFERANNGREYVTRVAIGFDDDVLSTVSVVSALSILGGGNYEFVFWIAEATDGVDRSHWNGAQTKLLLPDREARNLALFAACGSVEVLLQDAKPDVIYQNTHGSYMPVTALVKHEMLNDQFRKNGYVVDAPTERHGRLSWRMERVT</sequence>
<dbReference type="RefSeq" id="WP_188408753.1">
    <property type="nucleotide sequence ID" value="NZ_BMCP01000001.1"/>
</dbReference>
<dbReference type="EMBL" id="BMCP01000001">
    <property type="protein sequence ID" value="GGE36172.1"/>
    <property type="molecule type" value="Genomic_DNA"/>
</dbReference>
<accession>A0A8J2VLD7</accession>
<gene>
    <name evidence="1" type="ORF">GCM10007276_12040</name>
</gene>